<evidence type="ECO:0000313" key="4">
    <source>
        <dbReference type="Proteomes" id="UP000224080"/>
    </source>
</evidence>
<protein>
    <submittedName>
        <fullName evidence="3">Uncharacterized protein</fullName>
    </submittedName>
</protein>
<evidence type="ECO:0000256" key="2">
    <source>
        <dbReference type="SAM" id="SignalP"/>
    </source>
</evidence>
<feature type="signal peptide" evidence="2">
    <location>
        <begin position="1"/>
        <end position="20"/>
    </location>
</feature>
<evidence type="ECO:0000313" key="3">
    <source>
        <dbReference type="EMBL" id="PGH01891.1"/>
    </source>
</evidence>
<feature type="chain" id="PRO_5012315594" evidence="2">
    <location>
        <begin position="21"/>
        <end position="195"/>
    </location>
</feature>
<feature type="region of interest" description="Disordered" evidence="1">
    <location>
        <begin position="138"/>
        <end position="157"/>
    </location>
</feature>
<keyword evidence="4" id="KW-1185">Reference proteome</keyword>
<accession>A0A2B7WZC9</accession>
<sequence>MHFSVASLGLALSLAMCVVADGVLHNKHDHSDGLQERNVGVQVLLKNLKSEPHGFGHLGLDGIYRSYSEKGAVIDYVRLIREQLEELIDNGSGRSGKDKDYMRERLAAIDSSKVGEANIWHPSPELLPPRLKDPTAFAKRRRGQRPPTSPVPGGLKDPPKECPGIECLTHELCWDARCMLCAFWGELPIGNCVPD</sequence>
<dbReference type="AlphaFoldDB" id="A0A2B7WZC9"/>
<gene>
    <name evidence="3" type="ORF">GX51_04944</name>
</gene>
<dbReference type="Proteomes" id="UP000224080">
    <property type="component" value="Unassembled WGS sequence"/>
</dbReference>
<keyword evidence="2" id="KW-0732">Signal</keyword>
<organism evidence="3 4">
    <name type="scientific">Blastomyces parvus</name>
    <dbReference type="NCBI Taxonomy" id="2060905"/>
    <lineage>
        <taxon>Eukaryota</taxon>
        <taxon>Fungi</taxon>
        <taxon>Dikarya</taxon>
        <taxon>Ascomycota</taxon>
        <taxon>Pezizomycotina</taxon>
        <taxon>Eurotiomycetes</taxon>
        <taxon>Eurotiomycetidae</taxon>
        <taxon>Onygenales</taxon>
        <taxon>Ajellomycetaceae</taxon>
        <taxon>Blastomyces</taxon>
    </lineage>
</organism>
<dbReference type="OrthoDB" id="4178540at2759"/>
<dbReference type="STRING" id="2060905.A0A2B7WZC9"/>
<dbReference type="EMBL" id="PDNC01000066">
    <property type="protein sequence ID" value="PGH01891.1"/>
    <property type="molecule type" value="Genomic_DNA"/>
</dbReference>
<proteinExistence type="predicted"/>
<reference evidence="3 4" key="1">
    <citation type="submission" date="2017-10" db="EMBL/GenBank/DDBJ databases">
        <title>Comparative genomics in systemic dimorphic fungi from Ajellomycetaceae.</title>
        <authorList>
            <person name="Munoz J.F."/>
            <person name="Mcewen J.G."/>
            <person name="Clay O.K."/>
            <person name="Cuomo C.A."/>
        </authorList>
    </citation>
    <scope>NUCLEOTIDE SEQUENCE [LARGE SCALE GENOMIC DNA]</scope>
    <source>
        <strain evidence="3 4">UAMH130</strain>
    </source>
</reference>
<evidence type="ECO:0000256" key="1">
    <source>
        <dbReference type="SAM" id="MobiDB-lite"/>
    </source>
</evidence>
<name>A0A2B7WZC9_9EURO</name>
<comment type="caution">
    <text evidence="3">The sequence shown here is derived from an EMBL/GenBank/DDBJ whole genome shotgun (WGS) entry which is preliminary data.</text>
</comment>